<keyword evidence="3" id="KW-1185">Reference proteome</keyword>
<feature type="chain" id="PRO_5046155083" description="Secreted protein" evidence="1">
    <location>
        <begin position="25"/>
        <end position="83"/>
    </location>
</feature>
<accession>A0ABT6CCB5</accession>
<keyword evidence="1" id="KW-0732">Signal</keyword>
<evidence type="ECO:0000313" key="3">
    <source>
        <dbReference type="Proteomes" id="UP001222770"/>
    </source>
</evidence>
<comment type="caution">
    <text evidence="2">The sequence shown here is derived from an EMBL/GenBank/DDBJ whole genome shotgun (WGS) entry which is preliminary data.</text>
</comment>
<evidence type="ECO:0000256" key="1">
    <source>
        <dbReference type="SAM" id="SignalP"/>
    </source>
</evidence>
<name>A0ABT6CCB5_9SPHN</name>
<organism evidence="2 3">
    <name type="scientific">Novosphingobium cyanobacteriorum</name>
    <dbReference type="NCBI Taxonomy" id="3024215"/>
    <lineage>
        <taxon>Bacteria</taxon>
        <taxon>Pseudomonadati</taxon>
        <taxon>Pseudomonadota</taxon>
        <taxon>Alphaproteobacteria</taxon>
        <taxon>Sphingomonadales</taxon>
        <taxon>Sphingomonadaceae</taxon>
        <taxon>Novosphingobium</taxon>
    </lineage>
</organism>
<gene>
    <name evidence="2" type="ORF">POM99_00070</name>
</gene>
<dbReference type="RefSeq" id="WP_277274689.1">
    <property type="nucleotide sequence ID" value="NZ_JAROCY010000001.1"/>
</dbReference>
<proteinExistence type="predicted"/>
<dbReference type="Proteomes" id="UP001222770">
    <property type="component" value="Unassembled WGS sequence"/>
</dbReference>
<feature type="signal peptide" evidence="1">
    <location>
        <begin position="1"/>
        <end position="24"/>
    </location>
</feature>
<protein>
    <recommendedName>
        <fullName evidence="4">Secreted protein</fullName>
    </recommendedName>
</protein>
<evidence type="ECO:0000313" key="2">
    <source>
        <dbReference type="EMBL" id="MDF8331584.1"/>
    </source>
</evidence>
<evidence type="ECO:0008006" key="4">
    <source>
        <dbReference type="Google" id="ProtNLM"/>
    </source>
</evidence>
<reference evidence="2 3" key="1">
    <citation type="submission" date="2023-03" db="EMBL/GenBank/DDBJ databases">
        <title>Novosphingobium cyanobacteriorum sp. nov., isolated from a eutrophic reservoir during the Microcystis bloom period.</title>
        <authorList>
            <person name="Kang M."/>
            <person name="Le V."/>
            <person name="Ko S.-R."/>
            <person name="Lee S.-A."/>
            <person name="Ahn C.-Y."/>
        </authorList>
    </citation>
    <scope>NUCLEOTIDE SEQUENCE [LARGE SCALE GENOMIC DNA]</scope>
    <source>
        <strain evidence="2 3">HBC54</strain>
    </source>
</reference>
<dbReference type="EMBL" id="JAROCY010000001">
    <property type="protein sequence ID" value="MDF8331584.1"/>
    <property type="molecule type" value="Genomic_DNA"/>
</dbReference>
<sequence>MTRLFSILAPLAVFQMVAPMPGGAMVMLVPVCGEGGGRTVPLNIPMKNDGPGGAPCCKICHIAMRKRLGGDSCCGEEDDSDAA</sequence>